<dbReference type="PANTHER" id="PTHR33619:SF3">
    <property type="entry name" value="POLYSACCHARIDE EXPORT PROTEIN GFCE-RELATED"/>
    <property type="match status" value="1"/>
</dbReference>
<gene>
    <name evidence="18" type="ORF">CJP74_01350</name>
</gene>
<keyword evidence="12" id="KW-0564">Palmitate</keyword>
<evidence type="ECO:0000259" key="17">
    <source>
        <dbReference type="Pfam" id="PF22461"/>
    </source>
</evidence>
<evidence type="ECO:0000256" key="2">
    <source>
        <dbReference type="ARBA" id="ARBA00009450"/>
    </source>
</evidence>
<dbReference type="GO" id="GO:0015288">
    <property type="term" value="F:porin activity"/>
    <property type="evidence" value="ECO:0007669"/>
    <property type="project" value="UniProtKB-KW"/>
</dbReference>
<comment type="similarity">
    <text evidence="2">Belongs to the BexD/CtrA/VexA family.</text>
</comment>
<dbReference type="Pfam" id="PF22461">
    <property type="entry name" value="SLBB_2"/>
    <property type="match status" value="1"/>
</dbReference>
<evidence type="ECO:0000256" key="12">
    <source>
        <dbReference type="ARBA" id="ARBA00023139"/>
    </source>
</evidence>
<evidence type="ECO:0000256" key="3">
    <source>
        <dbReference type="ARBA" id="ARBA00022448"/>
    </source>
</evidence>
<feature type="domain" description="SLBB" evidence="17">
    <location>
        <begin position="262"/>
        <end position="362"/>
    </location>
</feature>
<keyword evidence="4" id="KW-1134">Transmembrane beta strand</keyword>
<dbReference type="EMBL" id="NRJH01000012">
    <property type="protein sequence ID" value="RIY33661.1"/>
    <property type="molecule type" value="Genomic_DNA"/>
</dbReference>
<dbReference type="InterPro" id="IPR049712">
    <property type="entry name" value="Poly_export"/>
</dbReference>
<evidence type="ECO:0000259" key="16">
    <source>
        <dbReference type="Pfam" id="PF02563"/>
    </source>
</evidence>
<protein>
    <submittedName>
        <fullName evidence="18">Sugar ABC transporter substrate-binding protein</fullName>
    </submittedName>
</protein>
<evidence type="ECO:0000256" key="13">
    <source>
        <dbReference type="ARBA" id="ARBA00023237"/>
    </source>
</evidence>
<keyword evidence="7 15" id="KW-0732">Signal</keyword>
<evidence type="ECO:0000256" key="11">
    <source>
        <dbReference type="ARBA" id="ARBA00023136"/>
    </source>
</evidence>
<evidence type="ECO:0000256" key="8">
    <source>
        <dbReference type="ARBA" id="ARBA00023047"/>
    </source>
</evidence>
<keyword evidence="10" id="KW-0626">Porin</keyword>
<proteinExistence type="inferred from homology"/>
<accession>A0A3A1Y805</accession>
<dbReference type="InterPro" id="IPR003715">
    <property type="entry name" value="Poly_export_N"/>
</dbReference>
<keyword evidence="9" id="KW-0406">Ion transport</keyword>
<reference evidence="18 19" key="1">
    <citation type="submission" date="2017-08" db="EMBL/GenBank/DDBJ databases">
        <title>Reclassification of Bisgaard taxon 37 and 44.</title>
        <authorList>
            <person name="Christensen H."/>
        </authorList>
    </citation>
    <scope>NUCLEOTIDE SEQUENCE [LARGE SCALE GENOMIC DNA]</scope>
    <source>
        <strain evidence="18 19">B96_4</strain>
    </source>
</reference>
<dbReference type="GO" id="GO:0015159">
    <property type="term" value="F:polysaccharide transmembrane transporter activity"/>
    <property type="evidence" value="ECO:0007669"/>
    <property type="project" value="InterPro"/>
</dbReference>
<evidence type="ECO:0000256" key="10">
    <source>
        <dbReference type="ARBA" id="ARBA00023114"/>
    </source>
</evidence>
<keyword evidence="8" id="KW-0625">Polysaccharide transport</keyword>
<feature type="domain" description="Polysaccharide export protein N-terminal" evidence="16">
    <location>
        <begin position="80"/>
        <end position="174"/>
    </location>
</feature>
<dbReference type="Gene3D" id="3.10.560.10">
    <property type="entry name" value="Outer membrane lipoprotein wza domain like"/>
    <property type="match status" value="2"/>
</dbReference>
<dbReference type="InterPro" id="IPR054765">
    <property type="entry name" value="SLBB_dom"/>
</dbReference>
<keyword evidence="19" id="KW-1185">Reference proteome</keyword>
<organism evidence="18 19">
    <name type="scientific">Psittacicella melopsittaci</name>
    <dbReference type="NCBI Taxonomy" id="2028576"/>
    <lineage>
        <taxon>Bacteria</taxon>
        <taxon>Pseudomonadati</taxon>
        <taxon>Pseudomonadota</taxon>
        <taxon>Gammaproteobacteria</taxon>
        <taxon>Pasteurellales</taxon>
        <taxon>Psittacicellaceae</taxon>
        <taxon>Psittacicella</taxon>
    </lineage>
</organism>
<dbReference type="GO" id="GO:0046930">
    <property type="term" value="C:pore complex"/>
    <property type="evidence" value="ECO:0007669"/>
    <property type="project" value="UniProtKB-KW"/>
</dbReference>
<evidence type="ECO:0000256" key="5">
    <source>
        <dbReference type="ARBA" id="ARBA00022597"/>
    </source>
</evidence>
<comment type="caution">
    <text evidence="18">The sequence shown here is derived from an EMBL/GenBank/DDBJ whole genome shotgun (WGS) entry which is preliminary data.</text>
</comment>
<evidence type="ECO:0000256" key="6">
    <source>
        <dbReference type="ARBA" id="ARBA00022692"/>
    </source>
</evidence>
<dbReference type="RefSeq" id="WP_119496483.1">
    <property type="nucleotide sequence ID" value="NZ_NRJH01000012.1"/>
</dbReference>
<feature type="chain" id="PRO_5017453355" evidence="15">
    <location>
        <begin position="25"/>
        <end position="394"/>
    </location>
</feature>
<evidence type="ECO:0000256" key="15">
    <source>
        <dbReference type="SAM" id="SignalP"/>
    </source>
</evidence>
<name>A0A3A1Y805_9GAMM</name>
<dbReference type="Pfam" id="PF02563">
    <property type="entry name" value="Poly_export"/>
    <property type="match status" value="1"/>
</dbReference>
<evidence type="ECO:0000256" key="7">
    <source>
        <dbReference type="ARBA" id="ARBA00022729"/>
    </source>
</evidence>
<feature type="signal peptide" evidence="15">
    <location>
        <begin position="1"/>
        <end position="24"/>
    </location>
</feature>
<keyword evidence="5" id="KW-0762">Sugar transport</keyword>
<keyword evidence="14" id="KW-0449">Lipoprotein</keyword>
<dbReference type="PANTHER" id="PTHR33619">
    <property type="entry name" value="POLYSACCHARIDE EXPORT PROTEIN GFCE-RELATED"/>
    <property type="match status" value="1"/>
</dbReference>
<dbReference type="PROSITE" id="PS51257">
    <property type="entry name" value="PROKAR_LIPOPROTEIN"/>
    <property type="match status" value="1"/>
</dbReference>
<evidence type="ECO:0000256" key="9">
    <source>
        <dbReference type="ARBA" id="ARBA00023065"/>
    </source>
</evidence>
<dbReference type="OrthoDB" id="9808948at2"/>
<dbReference type="GO" id="GO:0009279">
    <property type="term" value="C:cell outer membrane"/>
    <property type="evidence" value="ECO:0007669"/>
    <property type="project" value="UniProtKB-SubCell"/>
</dbReference>
<keyword evidence="11" id="KW-0472">Membrane</keyword>
<evidence type="ECO:0000256" key="4">
    <source>
        <dbReference type="ARBA" id="ARBA00022452"/>
    </source>
</evidence>
<evidence type="ECO:0000313" key="19">
    <source>
        <dbReference type="Proteomes" id="UP000266258"/>
    </source>
</evidence>
<keyword evidence="6" id="KW-0812">Transmembrane</keyword>
<dbReference type="GO" id="GO:0006811">
    <property type="term" value="P:monoatomic ion transport"/>
    <property type="evidence" value="ECO:0007669"/>
    <property type="project" value="UniProtKB-KW"/>
</dbReference>
<sequence>MRKITFCWRTLLVGTLALTLASCAIVPKSGPTTSAVVSADGEQVPDSLPLAVIDVTNSIANQLFQGQQQQNFSTFAPSKQANGSIGPGDVVQVILWEASPAILFATNSNLASDAATGSQAVTLPGQMVDYNGYISVPFVGRVSVAGKTPQQVQANLVARLNKLANQPQVLVQVTTNNSENVTVLRQGNSVRMPLTAHGERVLDAVAVVGGVDAGIQDISVQLTRQGQVKTISLASLVTNPQQNVRLEPGDIVYLLTNPLSFTAMGAVGKSQEVNFSAQGLSLAQALARVEGLNDNLADPKGLFVFRYVNVGSLPVEQRQKWLSQGYTADNSVPTIYRLNLKDPQAMFWLQKFPIQDKDVVYVSNAPFAEFSKFVRSIYYLINPTINLVNSINEE</sequence>
<evidence type="ECO:0000256" key="14">
    <source>
        <dbReference type="ARBA" id="ARBA00023288"/>
    </source>
</evidence>
<dbReference type="AlphaFoldDB" id="A0A3A1Y805"/>
<dbReference type="Gene3D" id="3.30.1950.10">
    <property type="entry name" value="wza like domain"/>
    <property type="match status" value="1"/>
</dbReference>
<dbReference type="Proteomes" id="UP000266258">
    <property type="component" value="Unassembled WGS sequence"/>
</dbReference>
<comment type="subcellular location">
    <subcellularLocation>
        <location evidence="1">Cell outer membrane</location>
        <topology evidence="1">Multi-pass membrane protein</topology>
    </subcellularLocation>
</comment>
<evidence type="ECO:0000313" key="18">
    <source>
        <dbReference type="EMBL" id="RIY33661.1"/>
    </source>
</evidence>
<keyword evidence="3" id="KW-0813">Transport</keyword>
<evidence type="ECO:0000256" key="1">
    <source>
        <dbReference type="ARBA" id="ARBA00004571"/>
    </source>
</evidence>
<keyword evidence="13" id="KW-0998">Cell outer membrane</keyword>